<organism evidence="1">
    <name type="scientific">Actinoplanes campanulatus</name>
    <dbReference type="NCBI Taxonomy" id="113559"/>
    <lineage>
        <taxon>Bacteria</taxon>
        <taxon>Bacillati</taxon>
        <taxon>Actinomycetota</taxon>
        <taxon>Actinomycetes</taxon>
        <taxon>Micromonosporales</taxon>
        <taxon>Micromonosporaceae</taxon>
        <taxon>Actinoplanes</taxon>
    </lineage>
</organism>
<sequence length="180" mass="19641">MLIPRTQHQATRPDWDCRVCGEAWPCATAKVELGEQFQMFPRGLALLLRSYLLEAIADWAAATSGLPPYLYERFLGWAGLTESNSNLIQEARMDERNEPTRLLLDVFGAPIVVRIGTTLVGVGATNRCEGRIVLDLDPGDLEAAVEQLVLDSAIAAKARAICTRDHAGAVSHGPWEASDV</sequence>
<dbReference type="RefSeq" id="WP_204299999.1">
    <property type="nucleotide sequence ID" value="NZ_BAAAGQ010000063.1"/>
</dbReference>
<comment type="caution">
    <text evidence="1">The sequence shown here is derived from an EMBL/GenBank/DDBJ whole genome shotgun (WGS) entry which is preliminary data.</text>
</comment>
<dbReference type="EMBL" id="BOMF01000136">
    <property type="protein sequence ID" value="GID49928.1"/>
    <property type="molecule type" value="Genomic_DNA"/>
</dbReference>
<name>A0ABQ3WUR6_9ACTN</name>
<evidence type="ECO:0000313" key="1">
    <source>
        <dbReference type="EMBL" id="GID49928.1"/>
    </source>
</evidence>
<reference evidence="1" key="1">
    <citation type="submission" date="2021-01" db="EMBL/GenBank/DDBJ databases">
        <title>Whole genome shotgun sequence of Actinoplanes capillaceus NBRC 16408.</title>
        <authorList>
            <person name="Komaki H."/>
            <person name="Tamura T."/>
        </authorList>
    </citation>
    <scope>NUCLEOTIDE SEQUENCE [LARGE SCALE GENOMIC DNA]</scope>
    <source>
        <strain evidence="1">NBRC 16408</strain>
    </source>
</reference>
<gene>
    <name evidence="1" type="ORF">Aca07nite_72030</name>
</gene>
<accession>A0ABQ3WUR6</accession>
<protein>
    <submittedName>
        <fullName evidence="1">Uncharacterized protein</fullName>
    </submittedName>
</protein>
<proteinExistence type="predicted"/>